<protein>
    <submittedName>
        <fullName evidence="1">BREX-1 system phosphatase PglZ type A</fullName>
    </submittedName>
</protein>
<dbReference type="NCBIfam" id="TIGR02687">
    <property type="entry name" value="BREX-1 system phosphatase PglZ type A"/>
    <property type="match status" value="1"/>
</dbReference>
<dbReference type="Proteomes" id="UP000595933">
    <property type="component" value="Chromosome"/>
</dbReference>
<dbReference type="RefSeq" id="WP_013983387.1">
    <property type="nucleotide sequence ID" value="NZ_CP067013.1"/>
</dbReference>
<dbReference type="InterPro" id="IPR014060">
    <property type="entry name" value="PglZ"/>
</dbReference>
<gene>
    <name evidence="1" type="primary">pglZ</name>
    <name evidence="1" type="ORF">I6H70_19300</name>
</gene>
<dbReference type="Pfam" id="PF08665">
    <property type="entry name" value="PglZ"/>
    <property type="match status" value="1"/>
</dbReference>
<evidence type="ECO:0000313" key="1">
    <source>
        <dbReference type="EMBL" id="QQN50646.1"/>
    </source>
</evidence>
<name>A0A9X7YR89_9GAMM</name>
<accession>A0A9X7YR89</accession>
<sequence>MDSKQLTQGLQQAFFAENHRIVFWYDPEQSFAEVLGELDLPEVRVLNMGGESTLGVKLKLELEDTEGRYLLYFPCSEPDAEDDWLLDIKLYSRSFYADKVSMIFNELGLQQMSLREHLAHRESFLRSAARVAALKRLIQPTATAEELDQAMIAVLLGASACDIANLLFTLAELAVRDDLGLETNPAVIDELYQHQLMPALLQALRDEVGYPASVEELSGEKPFSFGHVLIRLLATGFCESISDIPSWASAIAISSAGARATSRALLSRWRDSSRFYKSYDEVSSWVADALRIREKLGELSLETLANVATFEAVERQIIIDLTQSIPGAAPRDLQLFSRIISDRLDNYWASRHKDDEIRRKYGLLYGALMAAIELFGLRLQFAAGFHYADTEALYKAYEDELYRFDSAYRHYVAASQRAHVELLKRLDEEVEQCYAYWYLDQLGRNWSDCVEAEQRLEHWKIAGVPNQQDFYERWVRPQFEKHRSKRLVVIISDAFRYECAVELRERINEKRYSEATLASQLGVVPSYTALGMASLLPHKTLEYREGAGDTVFVDGQSTAGTAQRDKILAQYQGMAVTADEVKGWSRDEGREKLKDKQLVYVYHDVIDDRSDGGGPSESDTFLHVEIAIEELTELTRKILMHFNTSTVLVTADHGFLFQRSRLEAADRTALVDKPEGAFKSKKRYVLGHVLPEAKEVWHGSTRHTAGTESDTRFWIPKGANRFHFVGGARFVHGGAMPQEIVVPVLTVNQLRGEKAERRTKRKVGVISPKSVLKMVNSIQRFDLMQTEAVSEQVLPVTVAVAIYEGDQMISSEEVVTFDCATDSMSERLKQVRLSLSGSDFDRKKDYFLVIRDKDLNTELERYRVTIDLAFTDDFF</sequence>
<evidence type="ECO:0000313" key="2">
    <source>
        <dbReference type="Proteomes" id="UP000595933"/>
    </source>
</evidence>
<proteinExistence type="predicted"/>
<dbReference type="EMBL" id="CP067013">
    <property type="protein sequence ID" value="QQN50646.1"/>
    <property type="molecule type" value="Genomic_DNA"/>
</dbReference>
<organism evidence="1 2">
    <name type="scientific">Stutzerimonas balearica</name>
    <dbReference type="NCBI Taxonomy" id="74829"/>
    <lineage>
        <taxon>Bacteria</taxon>
        <taxon>Pseudomonadati</taxon>
        <taxon>Pseudomonadota</taxon>
        <taxon>Gammaproteobacteria</taxon>
        <taxon>Pseudomonadales</taxon>
        <taxon>Pseudomonadaceae</taxon>
        <taxon>Stutzerimonas</taxon>
    </lineage>
</organism>
<reference evidence="1 2" key="1">
    <citation type="submission" date="2020-12" db="EMBL/GenBank/DDBJ databases">
        <title>FDA dAtabase for Regulatory Grade micrObial Sequences (FDA-ARGOS): Supporting development and validation of Infectious Disease Dx tests.</title>
        <authorList>
            <person name="Sproer C."/>
            <person name="Gronow S."/>
            <person name="Severitt S."/>
            <person name="Schroder I."/>
            <person name="Tallon L."/>
            <person name="Sadzewicz L."/>
            <person name="Zhao X."/>
            <person name="Boylan J."/>
            <person name="Ott S."/>
            <person name="Bowen H."/>
            <person name="Vavikolanu K."/>
            <person name="Mehta A."/>
            <person name="Aluvathingal J."/>
            <person name="Nadendla S."/>
            <person name="Lowell S."/>
            <person name="Myers T."/>
            <person name="Yan Y."/>
            <person name="Sichtig H."/>
        </authorList>
    </citation>
    <scope>NUCLEOTIDE SEQUENCE [LARGE SCALE GENOMIC DNA]</scope>
    <source>
        <strain evidence="1 2">FDAARGOS_1013</strain>
    </source>
</reference>
<dbReference type="AlphaFoldDB" id="A0A9X7YR89"/>